<accession>A0AAN6VCM4</accession>
<dbReference type="PANTHER" id="PTHR38048:SF2">
    <property type="entry name" value="HEMERYTHRIN-LIKE DOMAIN-CONTAINING PROTEIN"/>
    <property type="match status" value="1"/>
</dbReference>
<dbReference type="Gene3D" id="1.20.120.520">
    <property type="entry name" value="nmb1532 protein domain like"/>
    <property type="match status" value="1"/>
</dbReference>
<evidence type="ECO:0000256" key="1">
    <source>
        <dbReference type="SAM" id="MobiDB-lite"/>
    </source>
</evidence>
<reference evidence="3" key="2">
    <citation type="submission" date="2023-05" db="EMBL/GenBank/DDBJ databases">
        <authorList>
            <consortium name="Lawrence Berkeley National Laboratory"/>
            <person name="Steindorff A."/>
            <person name="Hensen N."/>
            <person name="Bonometti L."/>
            <person name="Westerberg I."/>
            <person name="Brannstrom I.O."/>
            <person name="Guillou S."/>
            <person name="Cros-Aarteil S."/>
            <person name="Calhoun S."/>
            <person name="Haridas S."/>
            <person name="Kuo A."/>
            <person name="Mondo S."/>
            <person name="Pangilinan J."/>
            <person name="Riley R."/>
            <person name="Labutti K."/>
            <person name="Andreopoulos B."/>
            <person name="Lipzen A."/>
            <person name="Chen C."/>
            <person name="Yanf M."/>
            <person name="Daum C."/>
            <person name="Ng V."/>
            <person name="Clum A."/>
            <person name="Ohm R."/>
            <person name="Martin F."/>
            <person name="Silar P."/>
            <person name="Natvig D."/>
            <person name="Lalanne C."/>
            <person name="Gautier V."/>
            <person name="Ament-Velasquez S.L."/>
            <person name="Kruys A."/>
            <person name="Hutchinson M.I."/>
            <person name="Powell A.J."/>
            <person name="Barry K."/>
            <person name="Miller A.N."/>
            <person name="Grigoriev I.V."/>
            <person name="Debuchy R."/>
            <person name="Gladieux P."/>
            <person name="Thoren M.H."/>
            <person name="Johannesson H."/>
        </authorList>
    </citation>
    <scope>NUCLEOTIDE SEQUENCE</scope>
    <source>
        <strain evidence="3">CBS 538.74</strain>
    </source>
</reference>
<evidence type="ECO:0000259" key="2">
    <source>
        <dbReference type="Pfam" id="PF01814"/>
    </source>
</evidence>
<dbReference type="Pfam" id="PF01814">
    <property type="entry name" value="Hemerythrin"/>
    <property type="match status" value="1"/>
</dbReference>
<name>A0AAN6VCM4_9PEZI</name>
<comment type="caution">
    <text evidence="3">The sequence shown here is derived from an EMBL/GenBank/DDBJ whole genome shotgun (WGS) entry which is preliminary data.</text>
</comment>
<feature type="domain" description="Hemerythrin-like" evidence="2">
    <location>
        <begin position="36"/>
        <end position="155"/>
    </location>
</feature>
<evidence type="ECO:0000313" key="3">
    <source>
        <dbReference type="EMBL" id="KAK4148998.1"/>
    </source>
</evidence>
<dbReference type="Proteomes" id="UP001302745">
    <property type="component" value="Unassembled WGS sequence"/>
</dbReference>
<proteinExistence type="predicted"/>
<reference evidence="3" key="1">
    <citation type="journal article" date="2023" name="Mol. Phylogenet. Evol.">
        <title>Genome-scale phylogeny and comparative genomics of the fungal order Sordariales.</title>
        <authorList>
            <person name="Hensen N."/>
            <person name="Bonometti L."/>
            <person name="Westerberg I."/>
            <person name="Brannstrom I.O."/>
            <person name="Guillou S."/>
            <person name="Cros-Aarteil S."/>
            <person name="Calhoun S."/>
            <person name="Haridas S."/>
            <person name="Kuo A."/>
            <person name="Mondo S."/>
            <person name="Pangilinan J."/>
            <person name="Riley R."/>
            <person name="LaButti K."/>
            <person name="Andreopoulos B."/>
            <person name="Lipzen A."/>
            <person name="Chen C."/>
            <person name="Yan M."/>
            <person name="Daum C."/>
            <person name="Ng V."/>
            <person name="Clum A."/>
            <person name="Steindorff A."/>
            <person name="Ohm R.A."/>
            <person name="Martin F."/>
            <person name="Silar P."/>
            <person name="Natvig D.O."/>
            <person name="Lalanne C."/>
            <person name="Gautier V."/>
            <person name="Ament-Velasquez S.L."/>
            <person name="Kruys A."/>
            <person name="Hutchinson M.I."/>
            <person name="Powell A.J."/>
            <person name="Barry K."/>
            <person name="Miller A.N."/>
            <person name="Grigoriev I.V."/>
            <person name="Debuchy R."/>
            <person name="Gladieux P."/>
            <person name="Hiltunen Thoren M."/>
            <person name="Johannesson H."/>
        </authorList>
    </citation>
    <scope>NUCLEOTIDE SEQUENCE</scope>
    <source>
        <strain evidence="3">CBS 538.74</strain>
    </source>
</reference>
<dbReference type="CDD" id="cd12108">
    <property type="entry name" value="Hr-like"/>
    <property type="match status" value="1"/>
</dbReference>
<dbReference type="PANTHER" id="PTHR38048">
    <property type="entry name" value="EXPRESSED PROTEIN"/>
    <property type="match status" value="1"/>
</dbReference>
<organism evidence="3 4">
    <name type="scientific">Chaetomidium leptoderma</name>
    <dbReference type="NCBI Taxonomy" id="669021"/>
    <lineage>
        <taxon>Eukaryota</taxon>
        <taxon>Fungi</taxon>
        <taxon>Dikarya</taxon>
        <taxon>Ascomycota</taxon>
        <taxon>Pezizomycotina</taxon>
        <taxon>Sordariomycetes</taxon>
        <taxon>Sordariomycetidae</taxon>
        <taxon>Sordariales</taxon>
        <taxon>Chaetomiaceae</taxon>
        <taxon>Chaetomidium</taxon>
    </lineage>
</organism>
<dbReference type="InterPro" id="IPR053206">
    <property type="entry name" value="Dimeric_xanthone_biosynth"/>
</dbReference>
<gene>
    <name evidence="3" type="ORF">C8A00DRAFT_19265</name>
</gene>
<dbReference type="InterPro" id="IPR012312">
    <property type="entry name" value="Hemerythrin-like"/>
</dbReference>
<sequence>MSGSMPPMYRDTPLTLVPTPKFETGKDDPFTTEASHMALSHNSFIRGFNSIYQQAPRVRQPLDKADFVDYCLAWVDCVAAHHKYEEADFFPSLDRAAGQSGLMDGAIHEHAAFHGGMARFRDYLVDKGPTGFSGTELVAIMDEFKDALHRHLAAEPAAIAALARYSTPDRPIDILGITTVTGKKQLSVGFVFNTVPVFFLNMETVEFEGGMWHGVFPPVKGLAKTVMTKAVPLWHSGRWRFVSCSADGRVKRLEV</sequence>
<protein>
    <submittedName>
        <fullName evidence="3">Iron-sulfur cluster repair protein DnrN</fullName>
    </submittedName>
</protein>
<keyword evidence="4" id="KW-1185">Reference proteome</keyword>
<evidence type="ECO:0000313" key="4">
    <source>
        <dbReference type="Proteomes" id="UP001302745"/>
    </source>
</evidence>
<dbReference type="AlphaFoldDB" id="A0AAN6VCM4"/>
<feature type="region of interest" description="Disordered" evidence="1">
    <location>
        <begin position="1"/>
        <end position="22"/>
    </location>
</feature>
<dbReference type="EMBL" id="MU857220">
    <property type="protein sequence ID" value="KAK4148998.1"/>
    <property type="molecule type" value="Genomic_DNA"/>
</dbReference>